<evidence type="ECO:0000256" key="1">
    <source>
        <dbReference type="ARBA" id="ARBA00004123"/>
    </source>
</evidence>
<dbReference type="PANTHER" id="PTHR28088">
    <property type="entry name" value="TRANSCRIPTIONAL ACTIVATOR HAA1-RELATED"/>
    <property type="match status" value="1"/>
</dbReference>
<keyword evidence="4" id="KW-0186">Copper</keyword>
<keyword evidence="2" id="KW-0479">Metal-binding</keyword>
<dbReference type="Pfam" id="PF00649">
    <property type="entry name" value="Copper-fist"/>
    <property type="match status" value="1"/>
</dbReference>
<dbReference type="GO" id="GO:0000978">
    <property type="term" value="F:RNA polymerase II cis-regulatory region sequence-specific DNA binding"/>
    <property type="evidence" value="ECO:0007669"/>
    <property type="project" value="TreeGrafter"/>
</dbReference>
<dbReference type="GO" id="GO:0006879">
    <property type="term" value="P:intracellular iron ion homeostasis"/>
    <property type="evidence" value="ECO:0007669"/>
    <property type="project" value="TreeGrafter"/>
</dbReference>
<comment type="subcellular location">
    <subcellularLocation>
        <location evidence="1">Nucleus</location>
    </subcellularLocation>
</comment>
<evidence type="ECO:0000256" key="4">
    <source>
        <dbReference type="ARBA" id="ARBA00023008"/>
    </source>
</evidence>
<dbReference type="RefSeq" id="XP_019019769.1">
    <property type="nucleotide sequence ID" value="XM_019165074.1"/>
</dbReference>
<accession>A0A1E3NRE9</accession>
<keyword evidence="3" id="KW-0862">Zinc</keyword>
<name>A0A1E3NRE9_9ASCO</name>
<dbReference type="PROSITE" id="PS01119">
    <property type="entry name" value="COPPER_FIST_1"/>
    <property type="match status" value="1"/>
</dbReference>
<dbReference type="GO" id="GO:0000981">
    <property type="term" value="F:DNA-binding transcription factor activity, RNA polymerase II-specific"/>
    <property type="evidence" value="ECO:0007669"/>
    <property type="project" value="TreeGrafter"/>
</dbReference>
<dbReference type="Gene3D" id="3.90.430.10">
    <property type="entry name" value="Copper fist DNA-binding domain"/>
    <property type="match status" value="1"/>
</dbReference>
<dbReference type="GO" id="GO:0005634">
    <property type="term" value="C:nucleus"/>
    <property type="evidence" value="ECO:0007669"/>
    <property type="project" value="UniProtKB-SubCell"/>
</dbReference>
<evidence type="ECO:0000256" key="6">
    <source>
        <dbReference type="ARBA" id="ARBA00023163"/>
    </source>
</evidence>
<keyword evidence="6" id="KW-0804">Transcription</keyword>
<dbReference type="Proteomes" id="UP000094455">
    <property type="component" value="Unassembled WGS sequence"/>
</dbReference>
<dbReference type="OrthoDB" id="5600085at2759"/>
<reference evidence="9 10" key="1">
    <citation type="journal article" date="2016" name="Proc. Natl. Acad. Sci. U.S.A.">
        <title>Comparative genomics of biotechnologically important yeasts.</title>
        <authorList>
            <person name="Riley R."/>
            <person name="Haridas S."/>
            <person name="Wolfe K.H."/>
            <person name="Lopes M.R."/>
            <person name="Hittinger C.T."/>
            <person name="Goeker M."/>
            <person name="Salamov A.A."/>
            <person name="Wisecaver J.H."/>
            <person name="Long T.M."/>
            <person name="Calvey C.H."/>
            <person name="Aerts A.L."/>
            <person name="Barry K.W."/>
            <person name="Choi C."/>
            <person name="Clum A."/>
            <person name="Coughlan A.Y."/>
            <person name="Deshpande S."/>
            <person name="Douglass A.P."/>
            <person name="Hanson S.J."/>
            <person name="Klenk H.-P."/>
            <person name="LaButti K.M."/>
            <person name="Lapidus A."/>
            <person name="Lindquist E.A."/>
            <person name="Lipzen A.M."/>
            <person name="Meier-Kolthoff J.P."/>
            <person name="Ohm R.A."/>
            <person name="Otillar R.P."/>
            <person name="Pangilinan J.L."/>
            <person name="Peng Y."/>
            <person name="Rokas A."/>
            <person name="Rosa C.A."/>
            <person name="Scheuner C."/>
            <person name="Sibirny A.A."/>
            <person name="Slot J.C."/>
            <person name="Stielow J.B."/>
            <person name="Sun H."/>
            <person name="Kurtzman C.P."/>
            <person name="Blackwell M."/>
            <person name="Grigoriev I.V."/>
            <person name="Jeffries T.W."/>
        </authorList>
    </citation>
    <scope>NUCLEOTIDE SEQUENCE [LARGE SCALE GENOMIC DNA]</scope>
    <source>
        <strain evidence="9 10">NRRL Y-2026</strain>
    </source>
</reference>
<dbReference type="GO" id="GO:0006878">
    <property type="term" value="P:intracellular copper ion homeostasis"/>
    <property type="evidence" value="ECO:0007669"/>
    <property type="project" value="TreeGrafter"/>
</dbReference>
<evidence type="ECO:0000256" key="7">
    <source>
        <dbReference type="ARBA" id="ARBA00023242"/>
    </source>
</evidence>
<dbReference type="PROSITE" id="PS50073">
    <property type="entry name" value="COPPER_FIST_2"/>
    <property type="match status" value="1"/>
</dbReference>
<dbReference type="PANTHER" id="PTHR28088:SF5">
    <property type="entry name" value="TRANSCRIPTIONAL ACTIVATOR HAA1-RELATED"/>
    <property type="match status" value="1"/>
</dbReference>
<evidence type="ECO:0000256" key="5">
    <source>
        <dbReference type="ARBA" id="ARBA00023015"/>
    </source>
</evidence>
<protein>
    <recommendedName>
        <fullName evidence="8">Copper-fist domain-containing protein</fullName>
    </recommendedName>
</protein>
<sequence length="634" mass="70405">MILVDGEKYACQQCIRGHRSSTCKHIKRPLVLVRSRGRPLTDSFQRIAIFAEEIQDEDEKKKVLDKEKNPGNNLLAAKRVEKREASCCHKPNSKSSSTQSCCASKEPVNLKEVKKVSENPSVKTNCSCCATGAASSSCKKHSSPVYVLKASKRQVYNVEKDSLRLLDPVVEIPNSKVGLDIIQKVSKNKKMYSCRDKRIKEELIRSVVYPTKHTPNSSCCSNKNITELKQLNLGKDGNSADTNNTPFVYQFQLSMNKPNKLSIDKKSANRITPEVNIIDPNFSSLKQKVDVDDLGQFSPGSSEFEYPSNIIRSSANAFEFVSAPSYSSTSNNGSTEMPNSTLPDISNSLLYDLYIAESCTVPGSCSCEAESCACPDCTEHGKYRNSSLTVKQQFEEYPFPINDAPSSADNTSHKEIHGIRPYGKVEMQPSSVPLFEQTFLKVLGSQVIEESRQNPLGIPEENNSPNTEMDECYCEPDQCCCYNCIEHGIINGIRISDGVCIAEGERSSPQEIQLLASQFPLYANSPTSSSRSTPAVMSASESEEYLKNPFPSNLMEARINASNNSADSNHLVKESVPDREQWMRYHNNMYACHIDNAHDFIQEGNGYKTLNPSTDGHPASVNSQDETIRTLLNH</sequence>
<dbReference type="InterPro" id="IPR001083">
    <property type="entry name" value="Cu_fist_DNA-bd_dom"/>
</dbReference>
<gene>
    <name evidence="9" type="ORF">PICMEDRAFT_9184</name>
</gene>
<evidence type="ECO:0000259" key="8">
    <source>
        <dbReference type="PROSITE" id="PS50073"/>
    </source>
</evidence>
<dbReference type="GO" id="GO:0005507">
    <property type="term" value="F:copper ion binding"/>
    <property type="evidence" value="ECO:0007669"/>
    <property type="project" value="InterPro"/>
</dbReference>
<dbReference type="PRINTS" id="PR00617">
    <property type="entry name" value="COPPERFIST"/>
</dbReference>
<dbReference type="STRING" id="763406.A0A1E3NRE9"/>
<evidence type="ECO:0000256" key="3">
    <source>
        <dbReference type="ARBA" id="ARBA00022833"/>
    </source>
</evidence>
<dbReference type="InterPro" id="IPR051763">
    <property type="entry name" value="Copper_Homeo_Regul"/>
</dbReference>
<evidence type="ECO:0000313" key="9">
    <source>
        <dbReference type="EMBL" id="ODQ48656.1"/>
    </source>
</evidence>
<evidence type="ECO:0000256" key="2">
    <source>
        <dbReference type="ARBA" id="ARBA00022723"/>
    </source>
</evidence>
<organism evidence="9 10">
    <name type="scientific">Pichia membranifaciens NRRL Y-2026</name>
    <dbReference type="NCBI Taxonomy" id="763406"/>
    <lineage>
        <taxon>Eukaryota</taxon>
        <taxon>Fungi</taxon>
        <taxon>Dikarya</taxon>
        <taxon>Ascomycota</taxon>
        <taxon>Saccharomycotina</taxon>
        <taxon>Pichiomycetes</taxon>
        <taxon>Pichiales</taxon>
        <taxon>Pichiaceae</taxon>
        <taxon>Pichia</taxon>
    </lineage>
</organism>
<keyword evidence="7" id="KW-0539">Nucleus</keyword>
<dbReference type="InterPro" id="IPR036395">
    <property type="entry name" value="Cu_fist_DNA-bd_dom_sf"/>
</dbReference>
<dbReference type="FunFam" id="3.90.430.10:FF:000001">
    <property type="entry name" value="Copper fist DNA-binding protein"/>
    <property type="match status" value="1"/>
</dbReference>
<dbReference type="SUPFAM" id="SSF57879">
    <property type="entry name" value="Zinc domain conserved in yeast copper-regulated transcription factors"/>
    <property type="match status" value="1"/>
</dbReference>
<keyword evidence="10" id="KW-1185">Reference proteome</keyword>
<dbReference type="EMBL" id="KV454001">
    <property type="protein sequence ID" value="ODQ48656.1"/>
    <property type="molecule type" value="Genomic_DNA"/>
</dbReference>
<dbReference type="SMART" id="SM00412">
    <property type="entry name" value="Cu_FIST"/>
    <property type="match status" value="1"/>
</dbReference>
<dbReference type="AlphaFoldDB" id="A0A1E3NRE9"/>
<proteinExistence type="predicted"/>
<feature type="domain" description="Copper-fist" evidence="8">
    <location>
        <begin position="1"/>
        <end position="40"/>
    </location>
</feature>
<dbReference type="SMART" id="SM01090">
    <property type="entry name" value="Copper-fist"/>
    <property type="match status" value="1"/>
</dbReference>
<dbReference type="GeneID" id="30181761"/>
<dbReference type="GO" id="GO:0045944">
    <property type="term" value="P:positive regulation of transcription by RNA polymerase II"/>
    <property type="evidence" value="ECO:0007669"/>
    <property type="project" value="TreeGrafter"/>
</dbReference>
<evidence type="ECO:0000313" key="10">
    <source>
        <dbReference type="Proteomes" id="UP000094455"/>
    </source>
</evidence>
<keyword evidence="5" id="KW-0805">Transcription regulation</keyword>